<dbReference type="Gene3D" id="1.20.80.10">
    <property type="match status" value="1"/>
</dbReference>
<evidence type="ECO:0000313" key="4">
    <source>
        <dbReference type="EMBL" id="KAJ8776910.1"/>
    </source>
</evidence>
<evidence type="ECO:0000259" key="3">
    <source>
        <dbReference type="PROSITE" id="PS50057"/>
    </source>
</evidence>
<dbReference type="EMBL" id="JAIQCJ010002324">
    <property type="protein sequence ID" value="KAJ8776910.1"/>
    <property type="molecule type" value="Genomic_DNA"/>
</dbReference>
<dbReference type="SMART" id="SM01195">
    <property type="entry name" value="FA"/>
    <property type="match status" value="1"/>
</dbReference>
<comment type="caution">
    <text evidence="4">The sequence shown here is derived from an EMBL/GenBank/DDBJ whole genome shotgun (WGS) entry which is preliminary data.</text>
</comment>
<keyword evidence="5" id="KW-1185">Reference proteome</keyword>
<dbReference type="InterPro" id="IPR019749">
    <property type="entry name" value="Band_41_domain"/>
</dbReference>
<name>A0AB34GED6_ESCRO</name>
<dbReference type="FunFam" id="2.30.29.30:FF:000043">
    <property type="entry name" value="FERM domain-containing protein 5"/>
    <property type="match status" value="1"/>
</dbReference>
<dbReference type="PROSITE" id="PS50057">
    <property type="entry name" value="FERM_3"/>
    <property type="match status" value="1"/>
</dbReference>
<dbReference type="PANTHER" id="PTHR23280">
    <property type="entry name" value="4.1 G PROTEIN"/>
    <property type="match status" value="1"/>
</dbReference>
<evidence type="ECO:0000256" key="2">
    <source>
        <dbReference type="SAM" id="Phobius"/>
    </source>
</evidence>
<dbReference type="Gene3D" id="2.30.29.30">
    <property type="entry name" value="Pleckstrin-homology domain (PH domain)/Phosphotyrosine-binding domain (PTB)"/>
    <property type="match status" value="1"/>
</dbReference>
<dbReference type="Pfam" id="PF08736">
    <property type="entry name" value="FA"/>
    <property type="match status" value="1"/>
</dbReference>
<protein>
    <recommendedName>
        <fullName evidence="3">FERM domain-containing protein</fullName>
    </recommendedName>
</protein>
<dbReference type="PANTHER" id="PTHR23280:SF5">
    <property type="entry name" value="FERM DOMAIN-CONTAINING PROTEIN 5"/>
    <property type="match status" value="1"/>
</dbReference>
<dbReference type="Proteomes" id="UP001159641">
    <property type="component" value="Unassembled WGS sequence"/>
</dbReference>
<dbReference type="InterPro" id="IPR019747">
    <property type="entry name" value="FERM_CS"/>
</dbReference>
<keyword evidence="2" id="KW-0472">Membrane</keyword>
<feature type="domain" description="FERM" evidence="3">
    <location>
        <begin position="38"/>
        <end position="603"/>
    </location>
</feature>
<evidence type="ECO:0000256" key="1">
    <source>
        <dbReference type="SAM" id="MobiDB-lite"/>
    </source>
</evidence>
<dbReference type="SMART" id="SM01196">
    <property type="entry name" value="FERM_C"/>
    <property type="match status" value="1"/>
</dbReference>
<feature type="transmembrane region" description="Helical" evidence="2">
    <location>
        <begin position="802"/>
        <end position="828"/>
    </location>
</feature>
<dbReference type="InterPro" id="IPR014847">
    <property type="entry name" value="FA"/>
</dbReference>
<dbReference type="SMART" id="SM00295">
    <property type="entry name" value="B41"/>
    <property type="match status" value="1"/>
</dbReference>
<keyword evidence="2" id="KW-1133">Transmembrane helix</keyword>
<organism evidence="4 5">
    <name type="scientific">Eschrichtius robustus</name>
    <name type="common">California gray whale</name>
    <name type="synonym">Eschrichtius gibbosus</name>
    <dbReference type="NCBI Taxonomy" id="9764"/>
    <lineage>
        <taxon>Eukaryota</taxon>
        <taxon>Metazoa</taxon>
        <taxon>Chordata</taxon>
        <taxon>Craniata</taxon>
        <taxon>Vertebrata</taxon>
        <taxon>Euteleostomi</taxon>
        <taxon>Mammalia</taxon>
        <taxon>Eutheria</taxon>
        <taxon>Laurasiatheria</taxon>
        <taxon>Artiodactyla</taxon>
        <taxon>Whippomorpha</taxon>
        <taxon>Cetacea</taxon>
        <taxon>Mysticeti</taxon>
        <taxon>Eschrichtiidae</taxon>
        <taxon>Eschrichtius</taxon>
    </lineage>
</organism>
<gene>
    <name evidence="4" type="ORF">J1605_015087</name>
</gene>
<dbReference type="SUPFAM" id="SSF54236">
    <property type="entry name" value="Ubiquitin-like"/>
    <property type="match status" value="2"/>
</dbReference>
<evidence type="ECO:0000313" key="5">
    <source>
        <dbReference type="Proteomes" id="UP001159641"/>
    </source>
</evidence>
<dbReference type="InterPro" id="IPR014352">
    <property type="entry name" value="FERM/acyl-CoA-bd_prot_sf"/>
</dbReference>
<dbReference type="GO" id="GO:0031032">
    <property type="term" value="P:actomyosin structure organization"/>
    <property type="evidence" value="ECO:0007669"/>
    <property type="project" value="TreeGrafter"/>
</dbReference>
<accession>A0AB34GED6</accession>
<dbReference type="CDD" id="cd14473">
    <property type="entry name" value="FERM_B-lobe"/>
    <property type="match status" value="1"/>
</dbReference>
<feature type="region of interest" description="Disordered" evidence="1">
    <location>
        <begin position="649"/>
        <end position="672"/>
    </location>
</feature>
<dbReference type="GO" id="GO:0005856">
    <property type="term" value="C:cytoskeleton"/>
    <property type="evidence" value="ECO:0007669"/>
    <property type="project" value="TreeGrafter"/>
</dbReference>
<sequence>MATWLQGSLLVLQSRYQGCETMASSPLTACGPGSEKVVMARAFFTTQVVCTYNLPALQRDAKGQYLFDLLCHHLNLLEKDYFGIRFVDPDKQRPQESGTNQTLQFGVISSDHMTQGIDKDCAIPDRYRNKAPDYPSSVISPTVSTLLWPHQSILWLSTPPNMSFISVTTGDLGAPEGTASQQCPGPQHWLEFTKSVVKQLRSQPPFTMCFRVKFYPADPAALKEEITRYLVFLQIKRDLYHGRLLCKTSDAALLAAYILQVMIYLSPQLFSSTFLLQAEIGDYDSGKHPEGYSSKFQFFPKHSEKLERKIAEIHKTELSGQTPATSELNFLRKAQTLETYGVDPHPCKTFRIKQFLAKKQKRIIPFPNGFERKLGAWDWLFALALLQAQTVTSCPVKDLKWCSSTVAHRGLECESWKEAFPAHFAASRPSSTIHNPTTSLCRPCPSFPSFRLFFLLGLSFSEQQKTPSPLCPTVPSPRCAHVWASPPGSHTGPSGPPHCLTHSPDKRLLQACSLSTNKDVSGNAAFLAFTPFGFVVLQGNKRVHFIKWNEVTKLKFEGKTFYLYVSQKEEKKIILTYFAPTPEACKHLWKCGIENQAFYKLEKSSQVRTVSSSNLFFKGSRFRYSGRVAKEVMESSAKIKREPPEIHRAGMVPSRSCPSITHGPRLSSVPRTRRRAVHISIMEGLESLRDSAHSTPVRSSSHGDTFLPHVRSSRADSNERVAVIADEAYSPADSVLPTPVAEHSLELMLLSRQINGATCSIEEEKESEASTPTAAEMEALGGELRALCQGHGRPEEEQVNKFVLSVLRLLLVTMGLLFVLLLLLIILTESDLDIAFFRDIRQTPEFEQFHYQYFCPLRRWFACKIRSVVSLLTDT</sequence>
<dbReference type="InterPro" id="IPR019748">
    <property type="entry name" value="FERM_central"/>
</dbReference>
<dbReference type="InterPro" id="IPR029071">
    <property type="entry name" value="Ubiquitin-like_domsf"/>
</dbReference>
<dbReference type="PROSITE" id="PS00660">
    <property type="entry name" value="FERM_1"/>
    <property type="match status" value="1"/>
</dbReference>
<dbReference type="Pfam" id="PF00373">
    <property type="entry name" value="FERM_M"/>
    <property type="match status" value="2"/>
</dbReference>
<dbReference type="Pfam" id="PF09379">
    <property type="entry name" value="FERM_N"/>
    <property type="match status" value="1"/>
</dbReference>
<dbReference type="AlphaFoldDB" id="A0AB34GED6"/>
<proteinExistence type="predicted"/>
<dbReference type="InterPro" id="IPR018979">
    <property type="entry name" value="FERM_N"/>
</dbReference>
<dbReference type="SUPFAM" id="SSF50729">
    <property type="entry name" value="PH domain-like"/>
    <property type="match status" value="1"/>
</dbReference>
<dbReference type="Gene3D" id="3.10.20.90">
    <property type="entry name" value="Phosphatidylinositol 3-kinase Catalytic Subunit, Chain A, domain 1"/>
    <property type="match status" value="2"/>
</dbReference>
<dbReference type="Pfam" id="PF09380">
    <property type="entry name" value="FERM_C"/>
    <property type="match status" value="1"/>
</dbReference>
<dbReference type="SUPFAM" id="SSF47031">
    <property type="entry name" value="Second domain of FERM"/>
    <property type="match status" value="1"/>
</dbReference>
<dbReference type="InterPro" id="IPR035963">
    <property type="entry name" value="FERM_2"/>
</dbReference>
<dbReference type="InterPro" id="IPR018980">
    <property type="entry name" value="FERM_PH-like_C"/>
</dbReference>
<reference evidence="4 5" key="1">
    <citation type="submission" date="2022-11" db="EMBL/GenBank/DDBJ databases">
        <title>Whole genome sequence of Eschrichtius robustus ER-17-0199.</title>
        <authorList>
            <person name="Bruniche-Olsen A."/>
            <person name="Black A.N."/>
            <person name="Fields C.J."/>
            <person name="Walden K."/>
            <person name="Dewoody J.A."/>
        </authorList>
    </citation>
    <scope>NUCLEOTIDE SEQUENCE [LARGE SCALE GENOMIC DNA]</scope>
    <source>
        <strain evidence="4">ER-17-0199</strain>
        <tissue evidence="4">Blubber</tissue>
    </source>
</reference>
<dbReference type="InterPro" id="IPR011993">
    <property type="entry name" value="PH-like_dom_sf"/>
</dbReference>
<keyword evidence="2" id="KW-0812">Transmembrane</keyword>
<dbReference type="InterPro" id="IPR000299">
    <property type="entry name" value="FERM_domain"/>
</dbReference>